<evidence type="ECO:0000256" key="1">
    <source>
        <dbReference type="SAM" id="MobiDB-lite"/>
    </source>
</evidence>
<dbReference type="RefSeq" id="WP_302930186.1">
    <property type="nucleotide sequence ID" value="NZ_JAJEPW010000100.1"/>
</dbReference>
<organism evidence="2 3">
    <name type="scientific">Brotocaccenecus cirricatena</name>
    <dbReference type="NCBI Taxonomy" id="3064195"/>
    <lineage>
        <taxon>Bacteria</taxon>
        <taxon>Bacillati</taxon>
        <taxon>Bacillota</taxon>
        <taxon>Clostridia</taxon>
        <taxon>Eubacteriales</taxon>
        <taxon>Oscillospiraceae</taxon>
        <taxon>Brotocaccenecus</taxon>
    </lineage>
</organism>
<dbReference type="Proteomes" id="UP001199319">
    <property type="component" value="Unassembled WGS sequence"/>
</dbReference>
<sequence>MDYVIKIMTPAERSYCYTGSQQLDKQAGCIGHLRGDMDRRGNGFFTSWEDHCGELKTQAFKDEFDDFINALRFDERYDGIFKNRSSLSRYCYEHKESVFAEDFIPQYGFRVDTPEYAYLLRLNPMQGDYNLYIYCYRREMLEQHMKKAARGICFLDTSGKERFRIPDGDSIRVTRPDGSHSDHTCRYIDENRAEIGYGVDNLYHMAQFAEWMARNGNTYVPLRSSLPKQCYSLLLDTGNVVILKRGETGYYKTDIPHTSKEEARALVEEYNRKLGVTRAQEEAMKGGSMFGFDKPIADPANYDAQGQPLKRREKDRGDAR</sequence>
<evidence type="ECO:0000313" key="3">
    <source>
        <dbReference type="Proteomes" id="UP001199319"/>
    </source>
</evidence>
<reference evidence="2" key="1">
    <citation type="submission" date="2021-10" db="EMBL/GenBank/DDBJ databases">
        <title>Anaerobic single-cell dispensing facilitates the cultivation of human gut bacteria.</title>
        <authorList>
            <person name="Afrizal A."/>
        </authorList>
    </citation>
    <scope>NUCLEOTIDE SEQUENCE</scope>
    <source>
        <strain evidence="2">CLA-AA-H272</strain>
    </source>
</reference>
<accession>A0AAE3AH52</accession>
<feature type="compositionally biased region" description="Basic and acidic residues" evidence="1">
    <location>
        <begin position="310"/>
        <end position="320"/>
    </location>
</feature>
<protein>
    <submittedName>
        <fullName evidence="2">Uncharacterized protein</fullName>
    </submittedName>
</protein>
<gene>
    <name evidence="2" type="ORF">LKD37_16465</name>
</gene>
<keyword evidence="3" id="KW-1185">Reference proteome</keyword>
<proteinExistence type="predicted"/>
<feature type="region of interest" description="Disordered" evidence="1">
    <location>
        <begin position="290"/>
        <end position="320"/>
    </location>
</feature>
<dbReference type="EMBL" id="JAJEPW010000100">
    <property type="protein sequence ID" value="MCC2131068.1"/>
    <property type="molecule type" value="Genomic_DNA"/>
</dbReference>
<evidence type="ECO:0000313" key="2">
    <source>
        <dbReference type="EMBL" id="MCC2131068.1"/>
    </source>
</evidence>
<dbReference type="AlphaFoldDB" id="A0AAE3AH52"/>
<comment type="caution">
    <text evidence="2">The sequence shown here is derived from an EMBL/GenBank/DDBJ whole genome shotgun (WGS) entry which is preliminary data.</text>
</comment>
<name>A0AAE3AH52_9FIRM</name>